<dbReference type="InterPro" id="IPR013761">
    <property type="entry name" value="SAM/pointed_sf"/>
</dbReference>
<feature type="domain" description="SAM" evidence="3">
    <location>
        <begin position="964"/>
        <end position="1029"/>
    </location>
</feature>
<dbReference type="SMART" id="SM00454">
    <property type="entry name" value="SAM"/>
    <property type="match status" value="1"/>
</dbReference>
<keyword evidence="5" id="KW-1185">Reference proteome</keyword>
<feature type="compositionally biased region" description="Low complexity" evidence="2">
    <location>
        <begin position="499"/>
        <end position="514"/>
    </location>
</feature>
<keyword evidence="1" id="KW-0175">Coiled coil</keyword>
<feature type="region of interest" description="Disordered" evidence="2">
    <location>
        <begin position="608"/>
        <end position="652"/>
    </location>
</feature>
<dbReference type="eggNOG" id="ENOG502QW9V">
    <property type="taxonomic scope" value="Eukaryota"/>
</dbReference>
<feature type="compositionally biased region" description="Low complexity" evidence="2">
    <location>
        <begin position="105"/>
        <end position="116"/>
    </location>
</feature>
<dbReference type="Pfam" id="PF00536">
    <property type="entry name" value="SAM_1"/>
    <property type="match status" value="1"/>
</dbReference>
<feature type="region of interest" description="Disordered" evidence="2">
    <location>
        <begin position="315"/>
        <end position="341"/>
    </location>
</feature>
<organism evidence="4 5">
    <name type="scientific">Tetranychus urticae</name>
    <name type="common">Two-spotted spider mite</name>
    <dbReference type="NCBI Taxonomy" id="32264"/>
    <lineage>
        <taxon>Eukaryota</taxon>
        <taxon>Metazoa</taxon>
        <taxon>Ecdysozoa</taxon>
        <taxon>Arthropoda</taxon>
        <taxon>Chelicerata</taxon>
        <taxon>Arachnida</taxon>
        <taxon>Acari</taxon>
        <taxon>Acariformes</taxon>
        <taxon>Trombidiformes</taxon>
        <taxon>Prostigmata</taxon>
        <taxon>Eleutherengona</taxon>
        <taxon>Raphignathae</taxon>
        <taxon>Tetranychoidea</taxon>
        <taxon>Tetranychidae</taxon>
        <taxon>Tetranychus</taxon>
    </lineage>
</organism>
<feature type="compositionally biased region" description="Low complexity" evidence="2">
    <location>
        <begin position="315"/>
        <end position="330"/>
    </location>
</feature>
<feature type="compositionally biased region" description="Polar residues" evidence="2">
    <location>
        <begin position="545"/>
        <end position="559"/>
    </location>
</feature>
<dbReference type="HOGENOM" id="CLU_1186341_0_0_1"/>
<dbReference type="EMBL" id="CAEY01001358">
    <property type="status" value="NOT_ANNOTATED_CDS"/>
    <property type="molecule type" value="Genomic_DNA"/>
</dbReference>
<feature type="region of interest" description="Disordered" evidence="2">
    <location>
        <begin position="493"/>
        <end position="559"/>
    </location>
</feature>
<proteinExistence type="predicted"/>
<dbReference type="InterPro" id="IPR001660">
    <property type="entry name" value="SAM"/>
</dbReference>
<dbReference type="CDD" id="cd09487">
    <property type="entry name" value="SAM_superfamily"/>
    <property type="match status" value="1"/>
</dbReference>
<dbReference type="AlphaFoldDB" id="T1K243"/>
<dbReference type="EnsemblMetazoa" id="tetur04g03680.1">
    <property type="protein sequence ID" value="tetur04g03680.1"/>
    <property type="gene ID" value="tetur04g03680"/>
</dbReference>
<reference evidence="5" key="1">
    <citation type="submission" date="2011-08" db="EMBL/GenBank/DDBJ databases">
        <authorList>
            <person name="Rombauts S."/>
        </authorList>
    </citation>
    <scope>NUCLEOTIDE SEQUENCE</scope>
    <source>
        <strain evidence="5">London</strain>
    </source>
</reference>
<evidence type="ECO:0000313" key="4">
    <source>
        <dbReference type="EnsemblMetazoa" id="tetur04g03680.1"/>
    </source>
</evidence>
<dbReference type="STRING" id="32264.T1K243"/>
<dbReference type="SUPFAM" id="SSF47769">
    <property type="entry name" value="SAM/Pointed domain"/>
    <property type="match status" value="1"/>
</dbReference>
<feature type="compositionally biased region" description="Polar residues" evidence="2">
    <location>
        <begin position="153"/>
        <end position="162"/>
    </location>
</feature>
<feature type="compositionally biased region" description="Basic and acidic residues" evidence="2">
    <location>
        <begin position="619"/>
        <end position="642"/>
    </location>
</feature>
<dbReference type="OrthoDB" id="8188202at2759"/>
<evidence type="ECO:0000313" key="5">
    <source>
        <dbReference type="Proteomes" id="UP000015104"/>
    </source>
</evidence>
<feature type="region of interest" description="Disordered" evidence="2">
    <location>
        <begin position="403"/>
        <end position="422"/>
    </location>
</feature>
<feature type="region of interest" description="Disordered" evidence="2">
    <location>
        <begin position="140"/>
        <end position="178"/>
    </location>
</feature>
<dbReference type="OMA" id="DLTSEYT"/>
<feature type="region of interest" description="Disordered" evidence="2">
    <location>
        <begin position="95"/>
        <end position="124"/>
    </location>
</feature>
<evidence type="ECO:0000259" key="3">
    <source>
        <dbReference type="SMART" id="SM00454"/>
    </source>
</evidence>
<feature type="compositionally biased region" description="Polar residues" evidence="2">
    <location>
        <begin position="688"/>
        <end position="719"/>
    </location>
</feature>
<sequence>MDNMKIMEPNQHSYYDDNLNSKIIMKQVNSPGLTLNYSGESTLTRKPKMHFLVNGGSLPRSMTLQSKEKVHPSNDFKTNVGQQMDETCQQLARLTSQSGSLHQPTSSATVTSSTATNKSGSKLTKTITSPCLRKLRSTLFPGSRDSRRAPILVNNTTELESPNDQYNEDNQNNDDDIINPPLSARSISTPALNLQLATQPPEADYRPYPASNFSHSSTILHQQQHQMMPIMNSSMCNHYSGNVHYNNQSQQQFNDSYYLRDNYANYNNNNNGNSKYYTSNDNIGPDRSYLTATPVSCNYGYLPNQVYSNQQSRNLPQLHQQHQQQQPQHLIPKTNSNNQHQCLPARVDTNCSQLTNNNVDKIYNSPQTIGPQQQYHQQPVKVQSQHRFVEVCRPEELRQNDNYVSSSALNKNNDRKSASEQDLGSHIVVVSSYENNQTHGLTVKNSSASHNKISEDDSHLRHYHQPEASSPIDDECKTDNALNHMIVTSASSPDLAYKSSSDSGRGTRTSESGSAEVRDSASVSPPLDITSLDSDQTDSHRSDKQQQSNTNPSTVQSSAITLDKMQADLKKILEDDDELTSDGGGININTGLSLSSLKNQCSRLPVVHESDSWISDSSKTVDEPEKSSSKKIESNSAKKKDPPTTLSQQQSIKGSLTANRNLLMNGRSEISGNINKNGLLSKKLQPTEKSLPSKVNGNNSMTTDISSANNQITGPNKTPNKPKLGQTHLSNVKYGGIGKGLKLTTNKRWRHPLAEETGSVTTLGLESVDDVDDLTSEYTANTDAWENHENVHVRKQLSGLENMYSEILNLLGSRMHGAKKSMHHSSSGKLNRRLSGSVSSLSVASRDAFYSRNNKYLNRRDDFESKGARRLKRLEGHVITLARSVSQLSSEIRSSQCLIEDVQTLRKDVDRIQEQLRCFKLTPLMDGGTLRRSTANNQSDPKDSTDKIRTEVTGKNNKLDKIKRFFGDEPPLRQFLKKLGYEKYASKFESEKIGLKELSALNEEKLIKLGIPMGPRVRILQELNKIHSPHSNIYLV</sequence>
<evidence type="ECO:0000256" key="1">
    <source>
        <dbReference type="SAM" id="Coils"/>
    </source>
</evidence>
<feature type="compositionally biased region" description="Polar residues" evidence="2">
    <location>
        <begin position="95"/>
        <end position="104"/>
    </location>
</feature>
<protein>
    <recommendedName>
        <fullName evidence="3">SAM domain-containing protein</fullName>
    </recommendedName>
</protein>
<dbReference type="KEGG" id="tut:107359991"/>
<dbReference type="Proteomes" id="UP000015104">
    <property type="component" value="Unassembled WGS sequence"/>
</dbReference>
<name>T1K243_TETUR</name>
<evidence type="ECO:0000256" key="2">
    <source>
        <dbReference type="SAM" id="MobiDB-lite"/>
    </source>
</evidence>
<accession>T1K243</accession>
<dbReference type="Gene3D" id="1.10.150.50">
    <property type="entry name" value="Transcription Factor, Ets-1"/>
    <property type="match status" value="1"/>
</dbReference>
<feature type="coiled-coil region" evidence="1">
    <location>
        <begin position="895"/>
        <end position="922"/>
    </location>
</feature>
<feature type="region of interest" description="Disordered" evidence="2">
    <location>
        <begin position="688"/>
        <end position="726"/>
    </location>
</feature>
<reference evidence="4" key="2">
    <citation type="submission" date="2015-06" db="UniProtKB">
        <authorList>
            <consortium name="EnsemblMetazoa"/>
        </authorList>
    </citation>
    <scope>IDENTIFICATION</scope>
</reference>
<gene>
    <name evidence="4" type="primary">107359991</name>
</gene>